<dbReference type="GO" id="GO:0005524">
    <property type="term" value="F:ATP binding"/>
    <property type="evidence" value="ECO:0007669"/>
    <property type="project" value="UniProtKB-KW"/>
</dbReference>
<dbReference type="EMBL" id="KP211809">
    <property type="protein sequence ID" value="ANV79002.1"/>
    <property type="molecule type" value="Genomic_DNA"/>
</dbReference>
<dbReference type="InterPro" id="IPR018027">
    <property type="entry name" value="Asn/Gln_amidotransferase"/>
</dbReference>
<dbReference type="InterPro" id="IPR017958">
    <property type="entry name" value="Gln-tRNA_amidoTrfase_suB_CS"/>
</dbReference>
<dbReference type="GO" id="GO:0070681">
    <property type="term" value="P:glutaminyl-tRNAGln biosynthesis via transamidation"/>
    <property type="evidence" value="ECO:0007669"/>
    <property type="project" value="TreeGrafter"/>
</dbReference>
<evidence type="ECO:0000256" key="6">
    <source>
        <dbReference type="HAMAP-Rule" id="MF_00588"/>
    </source>
</evidence>
<dbReference type="HAMAP" id="MF_00588">
    <property type="entry name" value="GatE"/>
    <property type="match status" value="1"/>
</dbReference>
<evidence type="ECO:0000256" key="2">
    <source>
        <dbReference type="ARBA" id="ARBA00022741"/>
    </source>
</evidence>
<name>A0A1B1T9P3_9ARCH</name>
<evidence type="ECO:0000313" key="8">
    <source>
        <dbReference type="EMBL" id="ANV79002.1"/>
    </source>
</evidence>
<keyword evidence="1 6" id="KW-0436">Ligase</keyword>
<dbReference type="GO" id="GO:0004812">
    <property type="term" value="F:aminoacyl-tRNA ligase activity"/>
    <property type="evidence" value="ECO:0007669"/>
    <property type="project" value="InterPro"/>
</dbReference>
<keyword evidence="3 6" id="KW-0067">ATP-binding</keyword>
<comment type="subunit">
    <text evidence="6">Heterodimer of GatD and GatE.</text>
</comment>
<reference evidence="8" key="1">
    <citation type="submission" date="2014-11" db="EMBL/GenBank/DDBJ databases">
        <authorList>
            <person name="Zhu J."/>
            <person name="Qi W."/>
            <person name="Song R."/>
        </authorList>
    </citation>
    <scope>NUCLEOTIDE SEQUENCE</scope>
</reference>
<comment type="function">
    <text evidence="6">Allows the formation of correctly charged Gln-tRNA(Gln) through the transamidation of misacylated Glu-tRNA(Gln) in organisms which lack glutaminyl-tRNA synthetase. The reaction takes place in the presence of glutamine and ATP through an activated gamma-phospho-Glu-tRNA(Gln). The GatDE system is specific for glutamate and does not act on aspartate.</text>
</comment>
<dbReference type="AlphaFoldDB" id="A0A1B1T9P3"/>
<dbReference type="InterPro" id="IPR003789">
    <property type="entry name" value="Asn/Gln_tRNA_amidoTrase-B-like"/>
</dbReference>
<feature type="domain" description="Asn/Gln amidotransferase" evidence="7">
    <location>
        <begin position="543"/>
        <end position="714"/>
    </location>
</feature>
<dbReference type="GO" id="GO:0050567">
    <property type="term" value="F:glutaminyl-tRNA synthase (glutamine-hydrolyzing) activity"/>
    <property type="evidence" value="ECO:0007669"/>
    <property type="project" value="UniProtKB-UniRule"/>
</dbReference>
<dbReference type="GO" id="GO:0006412">
    <property type="term" value="P:translation"/>
    <property type="evidence" value="ECO:0007669"/>
    <property type="project" value="UniProtKB-UniRule"/>
</dbReference>
<dbReference type="InterPro" id="IPR029351">
    <property type="entry name" value="GAD_dom"/>
</dbReference>
<comment type="catalytic activity">
    <reaction evidence="5 6">
        <text>L-glutamyl-tRNA(Gln) + L-glutamine + ATP + H2O = L-glutaminyl-tRNA(Gln) + L-glutamate + ADP + phosphate + H(+)</text>
        <dbReference type="Rhea" id="RHEA:17521"/>
        <dbReference type="Rhea" id="RHEA-COMP:9681"/>
        <dbReference type="Rhea" id="RHEA-COMP:9684"/>
        <dbReference type="ChEBI" id="CHEBI:15377"/>
        <dbReference type="ChEBI" id="CHEBI:15378"/>
        <dbReference type="ChEBI" id="CHEBI:29985"/>
        <dbReference type="ChEBI" id="CHEBI:30616"/>
        <dbReference type="ChEBI" id="CHEBI:43474"/>
        <dbReference type="ChEBI" id="CHEBI:58359"/>
        <dbReference type="ChEBI" id="CHEBI:78520"/>
        <dbReference type="ChEBI" id="CHEBI:78521"/>
        <dbReference type="ChEBI" id="CHEBI:456216"/>
    </reaction>
</comment>
<dbReference type="SMART" id="SM00845">
    <property type="entry name" value="GatB_Yqey"/>
    <property type="match status" value="1"/>
</dbReference>
<evidence type="ECO:0000256" key="5">
    <source>
        <dbReference type="ARBA" id="ARBA00047913"/>
    </source>
</evidence>
<evidence type="ECO:0000256" key="4">
    <source>
        <dbReference type="ARBA" id="ARBA00022917"/>
    </source>
</evidence>
<evidence type="ECO:0000259" key="7">
    <source>
        <dbReference type="SMART" id="SM00845"/>
    </source>
</evidence>
<dbReference type="SUPFAM" id="SSF89095">
    <property type="entry name" value="GatB/YqeY motif"/>
    <property type="match status" value="1"/>
</dbReference>
<comment type="similarity">
    <text evidence="6">Belongs to the GatB/GatE family. GatE subfamily.</text>
</comment>
<dbReference type="InterPro" id="IPR017959">
    <property type="entry name" value="Asn/Gln-tRNA_amidoTrfase_suB/E"/>
</dbReference>
<proteinExistence type="inferred from homology"/>
<dbReference type="InterPro" id="IPR006075">
    <property type="entry name" value="Asn/Gln-tRNA_Trfase_suB/E_cat"/>
</dbReference>
<dbReference type="Pfam" id="PF02934">
    <property type="entry name" value="GatB_N"/>
    <property type="match status" value="1"/>
</dbReference>
<gene>
    <name evidence="6" type="primary">gatE</name>
</gene>
<dbReference type="PROSITE" id="PS01234">
    <property type="entry name" value="GATB"/>
    <property type="match status" value="1"/>
</dbReference>
<dbReference type="Pfam" id="PF02637">
    <property type="entry name" value="GatB_Yqey"/>
    <property type="match status" value="1"/>
</dbReference>
<dbReference type="InterPro" id="IPR004414">
    <property type="entry name" value="GatE"/>
</dbReference>
<dbReference type="EC" id="6.3.5.-" evidence="6"/>
<sequence length="719" mass="79187">MNIVLLSPVHPMKENPVVINMEPRGDINSPSNLDPQSLGFMCGLEIHQQLDTGKLHSRMPSQLFDYSLNEIPDNWARSQRKLRAAQGEGGQIDITARFESRRNRSFVYIQPPNAGLIELDEAPPLNHDNNAVDAVLTMAAMMKAKPVSSMQAMRKTVVDGSNTSGFQRTTLVATDGVIETDVGAVGIDVVCLEEDSARKLESELTTEGEVVYYTLDRLGMPLVEIATAPDIQTPEHAKEVALHLGTLLRDTRLVRRGLGSIRQDLNVSIACGVRVEIKGCQDLDWIPKIIRIEMARQLHMYRLCNQLRREAELPLLPPDRRSDSKPVENRVALSALSRLPFKTQDLTGFFSNSSSQMIQNSILSGSVVMGLKLKGFAGKIGCKEIDEGGSQLPRLGRELASSAKQAGVAGIFHSDELPAYGITEKEVNNVRDAMSLSESDAFILCVAPSWQAELALESALLRARAAYHRIPGEVRNVVIRKGSPEDGTTTAMRPLPSGARMYPETDIQILNLESHRWEEISTNLPMDKHQRLLRLQKYDISSNQVEAILGNELDDIFVSGLTDNELSSPILPAKPWASILLDNSRSEISKKSDIPIPNIPWELLALLVYSKEQGLLTREGIVPIGCKYLLSPDEDFSTFDKKIDWLSKTAEIDGFVPADSSSVEEVIDAIISDKIDFIKDKGMAAVGPLMGMVMANLGGSADGKLVNSILLEKIKQLEK</sequence>
<dbReference type="NCBIfam" id="NF003107">
    <property type="entry name" value="PRK04028.1"/>
    <property type="match status" value="1"/>
</dbReference>
<dbReference type="GO" id="GO:0016740">
    <property type="term" value="F:transferase activity"/>
    <property type="evidence" value="ECO:0007669"/>
    <property type="project" value="UniProtKB-KW"/>
</dbReference>
<dbReference type="PANTHER" id="PTHR11659:SF2">
    <property type="entry name" value="GLUTAMYL-TRNA(GLN) AMIDOTRANSFERASE SUBUNIT E"/>
    <property type="match status" value="1"/>
</dbReference>
<evidence type="ECO:0000256" key="3">
    <source>
        <dbReference type="ARBA" id="ARBA00022840"/>
    </source>
</evidence>
<dbReference type="SUPFAM" id="SSF55261">
    <property type="entry name" value="GAD domain-like"/>
    <property type="match status" value="1"/>
</dbReference>
<dbReference type="InterPro" id="IPR014746">
    <property type="entry name" value="Gln_synth/guanido_kin_cat_dom"/>
</dbReference>
<dbReference type="GO" id="GO:0005737">
    <property type="term" value="C:cytoplasm"/>
    <property type="evidence" value="ECO:0007669"/>
    <property type="project" value="InterPro"/>
</dbReference>
<protein>
    <recommendedName>
        <fullName evidence="6">Glutamyl-tRNA(Gln) amidotransferase subunit E</fullName>
        <shortName evidence="6">Glu-ADT subunit E</shortName>
        <ecNumber evidence="6">6.3.5.-</ecNumber>
    </recommendedName>
</protein>
<keyword evidence="8" id="KW-0808">Transferase</keyword>
<accession>A0A1B1T9P3</accession>
<dbReference type="Gene3D" id="3.30.1360.30">
    <property type="entry name" value="GAD-like domain"/>
    <property type="match status" value="1"/>
</dbReference>
<keyword evidence="4 6" id="KW-0648">Protein biosynthesis</keyword>
<reference evidence="8" key="2">
    <citation type="journal article" date="2015" name="ISME J.">
        <title>A new class of marine Euryarchaeota group II from the Mediterranean deep chlorophyll maximum.</title>
        <authorList>
            <person name="Martin-Cuadrado A.B."/>
            <person name="Garcia-Heredia I."/>
            <person name="Molto A.G."/>
            <person name="Lopez-Ubeda R."/>
            <person name="Kimes N."/>
            <person name="Lopez-Garcia P."/>
            <person name="Moreira D."/>
            <person name="Rodriguez-Valera F."/>
        </authorList>
    </citation>
    <scope>NUCLEOTIDE SEQUENCE</scope>
</reference>
<keyword evidence="2 6" id="KW-0547">Nucleotide-binding</keyword>
<dbReference type="SUPFAM" id="SSF55931">
    <property type="entry name" value="Glutamine synthetase/guanido kinase"/>
    <property type="match status" value="1"/>
</dbReference>
<dbReference type="InterPro" id="IPR023168">
    <property type="entry name" value="GatB_Yqey_C_2"/>
</dbReference>
<dbReference type="InterPro" id="IPR004115">
    <property type="entry name" value="GAD-like_sf"/>
</dbReference>
<dbReference type="Pfam" id="PF02938">
    <property type="entry name" value="GAD"/>
    <property type="match status" value="1"/>
</dbReference>
<evidence type="ECO:0000256" key="1">
    <source>
        <dbReference type="ARBA" id="ARBA00022598"/>
    </source>
</evidence>
<dbReference type="PANTHER" id="PTHR11659">
    <property type="entry name" value="GLUTAMYL-TRNA GLN AMIDOTRANSFERASE SUBUNIT B MITOCHONDRIAL AND PROKARYOTIC PET112-RELATED"/>
    <property type="match status" value="1"/>
</dbReference>
<organism evidence="8">
    <name type="scientific">uncultured Poseidoniia archaeon</name>
    <dbReference type="NCBI Taxonomy" id="1697135"/>
    <lineage>
        <taxon>Archaea</taxon>
        <taxon>Methanobacteriati</taxon>
        <taxon>Thermoplasmatota</taxon>
        <taxon>Candidatus Poseidoniia</taxon>
        <taxon>environmental samples</taxon>
    </lineage>
</organism>
<dbReference type="Gene3D" id="1.10.10.410">
    <property type="match status" value="1"/>
</dbReference>